<proteinExistence type="predicted"/>
<dbReference type="InterPro" id="IPR051394">
    <property type="entry name" value="Glutamate_Synthase"/>
</dbReference>
<dbReference type="Gene3D" id="1.10.1060.10">
    <property type="entry name" value="Alpha-helical ferredoxin"/>
    <property type="match status" value="1"/>
</dbReference>
<evidence type="ECO:0000256" key="4">
    <source>
        <dbReference type="ARBA" id="ARBA00029440"/>
    </source>
</evidence>
<keyword evidence="1" id="KW-0028">Amino-acid biosynthesis</keyword>
<dbReference type="Pfam" id="PF14691">
    <property type="entry name" value="Fer4_20"/>
    <property type="match status" value="1"/>
</dbReference>
<dbReference type="InterPro" id="IPR006005">
    <property type="entry name" value="Glut_synth_ssu1"/>
</dbReference>
<reference evidence="8" key="1">
    <citation type="journal article" date="2019" name="Int. J. Syst. Evol. Microbiol.">
        <title>The Global Catalogue of Microorganisms (GCM) 10K type strain sequencing project: providing services to taxonomists for standard genome sequencing and annotation.</title>
        <authorList>
            <consortium name="The Broad Institute Genomics Platform"/>
            <consortium name="The Broad Institute Genome Sequencing Center for Infectious Disease"/>
            <person name="Wu L."/>
            <person name="Ma J."/>
        </authorList>
    </citation>
    <scope>NUCLEOTIDE SEQUENCE [LARGE SCALE GENOMIC DNA]</scope>
    <source>
        <strain evidence="8">CCM 8903</strain>
    </source>
</reference>
<feature type="domain" description="FAD/NAD(P)-binding" evidence="5">
    <location>
        <begin position="157"/>
        <end position="320"/>
    </location>
</feature>
<dbReference type="PRINTS" id="PR00419">
    <property type="entry name" value="ADXRDTASE"/>
</dbReference>
<dbReference type="EMBL" id="JBHTON010000053">
    <property type="protein sequence ID" value="MFD1486123.1"/>
    <property type="molecule type" value="Genomic_DNA"/>
</dbReference>
<keyword evidence="3" id="KW-0314">Glutamate biosynthesis</keyword>
<evidence type="ECO:0000259" key="6">
    <source>
        <dbReference type="Pfam" id="PF14691"/>
    </source>
</evidence>
<organism evidence="7 8">
    <name type="scientific">Lacticaseibacillus baoqingensis</name>
    <dbReference type="NCBI Taxonomy" id="2486013"/>
    <lineage>
        <taxon>Bacteria</taxon>
        <taxon>Bacillati</taxon>
        <taxon>Bacillota</taxon>
        <taxon>Bacilli</taxon>
        <taxon>Lactobacillales</taxon>
        <taxon>Lactobacillaceae</taxon>
        <taxon>Lacticaseibacillus</taxon>
    </lineage>
</organism>
<dbReference type="InterPro" id="IPR023753">
    <property type="entry name" value="FAD/NAD-binding_dom"/>
</dbReference>
<comment type="caution">
    <text evidence="7">The sequence shown here is derived from an EMBL/GenBank/DDBJ whole genome shotgun (WGS) entry which is preliminary data.</text>
</comment>
<dbReference type="RefSeq" id="WP_125749906.1">
    <property type="nucleotide sequence ID" value="NZ_JBHTON010000053.1"/>
</dbReference>
<evidence type="ECO:0000313" key="8">
    <source>
        <dbReference type="Proteomes" id="UP001597252"/>
    </source>
</evidence>
<evidence type="ECO:0000259" key="5">
    <source>
        <dbReference type="Pfam" id="PF07992"/>
    </source>
</evidence>
<dbReference type="InterPro" id="IPR009051">
    <property type="entry name" value="Helical_ferredxn"/>
</dbReference>
<evidence type="ECO:0000256" key="3">
    <source>
        <dbReference type="ARBA" id="ARBA00023164"/>
    </source>
</evidence>
<dbReference type="Proteomes" id="UP001597252">
    <property type="component" value="Unassembled WGS sequence"/>
</dbReference>
<feature type="domain" description="Dihydroprymidine dehydrogenase" evidence="6">
    <location>
        <begin position="24"/>
        <end position="142"/>
    </location>
</feature>
<dbReference type="PANTHER" id="PTHR43100">
    <property type="entry name" value="GLUTAMATE SYNTHASE [NADPH] SMALL CHAIN"/>
    <property type="match status" value="1"/>
</dbReference>
<dbReference type="SUPFAM" id="SSF46548">
    <property type="entry name" value="alpha-helical ferredoxin"/>
    <property type="match status" value="1"/>
</dbReference>
<comment type="pathway">
    <text evidence="4">Amino-acid biosynthesis.</text>
</comment>
<protein>
    <submittedName>
        <fullName evidence="7">Glutamate synthase subunit beta</fullName>
    </submittedName>
</protein>
<dbReference type="SUPFAM" id="SSF51971">
    <property type="entry name" value="Nucleotide-binding domain"/>
    <property type="match status" value="2"/>
</dbReference>
<dbReference type="InterPro" id="IPR028261">
    <property type="entry name" value="DPD_II"/>
</dbReference>
<dbReference type="PANTHER" id="PTHR43100:SF3">
    <property type="entry name" value="FAD_NAD(P)-BINDING DOMAIN-CONTAINING PROTEIN"/>
    <property type="match status" value="1"/>
</dbReference>
<dbReference type="InterPro" id="IPR036188">
    <property type="entry name" value="FAD/NAD-bd_sf"/>
</dbReference>
<evidence type="ECO:0000256" key="2">
    <source>
        <dbReference type="ARBA" id="ARBA00023002"/>
    </source>
</evidence>
<keyword evidence="8" id="KW-1185">Reference proteome</keyword>
<accession>A0ABW4EA89</accession>
<gene>
    <name evidence="7" type="ORF">ACFQ5J_12895</name>
</gene>
<keyword evidence="2" id="KW-0560">Oxidoreductase</keyword>
<dbReference type="NCBIfam" id="TIGR01317">
    <property type="entry name" value="GOGAT_sm_gam"/>
    <property type="match status" value="1"/>
</dbReference>
<evidence type="ECO:0000256" key="1">
    <source>
        <dbReference type="ARBA" id="ARBA00022605"/>
    </source>
</evidence>
<dbReference type="Pfam" id="PF07992">
    <property type="entry name" value="Pyr_redox_2"/>
    <property type="match status" value="1"/>
</dbReference>
<evidence type="ECO:0000313" key="7">
    <source>
        <dbReference type="EMBL" id="MFD1486123.1"/>
    </source>
</evidence>
<name>A0ABW4EA89_9LACO</name>
<dbReference type="Gene3D" id="3.50.50.60">
    <property type="entry name" value="FAD/NAD(P)-binding domain"/>
    <property type="match status" value="2"/>
</dbReference>
<sequence>MSDPFGFMKYTRKDNPWRDPKSRIADFNEMELPLTDAQRRQQALRCMNCGVPHCHVGFAYAGGKAVSGCPNDNLIPEWQDFVGRNEDKRAFQRLTLTNPLPDFTGHVCPAPCEVSCNEALNNKGITIRNNERFIIDQAFKYGWVEESGRPLHRNGIKIAIVGSGPAGLTAAWRLNQLGYSVTVYEADDKPGGLVQYGIPNMKLPKEDVARRVAVMEKVGITFICNTRVGVDISGAELRQQYARVLLTIGARMPRELNAPGRQLKGIQQALDFLTAATKAVATDGPAANQKLAGKRVVVVGGGDTGNDCIATALRLGARDILQLEIAPAAPSQRPDDNPWPEWPRTQRIGYGQSEYAALSDQPLTHFAETITEFHGDDNGRVNGITIAKADHFQPVAGTEFDEPADLVLLAMGFTGADSSVFADCGVHKVYDDYQTDSEEVYVAGDAKRGPSLVIWGIREGRMAAEAIHQSLASAADLAPVASKHA</sequence>